<evidence type="ECO:0000256" key="1">
    <source>
        <dbReference type="SAM" id="MobiDB-lite"/>
    </source>
</evidence>
<name>A0A1Y0B268_9LAMI</name>
<gene>
    <name evidence="2" type="ORF">AEK19_MT1255</name>
</gene>
<evidence type="ECO:0000313" key="2">
    <source>
        <dbReference type="EMBL" id="ART31463.1"/>
    </source>
</evidence>
<dbReference type="AlphaFoldDB" id="A0A1Y0B268"/>
<reference evidence="2" key="1">
    <citation type="submission" date="2017-03" db="EMBL/GenBank/DDBJ databases">
        <title>The mitochondrial genome of the carnivorous plant Utricularia reniformis (Lentibulariaceae): structure, comparative analysis and evolutionary landmarks.</title>
        <authorList>
            <person name="Silva S.R."/>
            <person name="Alvarenga D.O."/>
            <person name="Michael T.P."/>
            <person name="Miranda V.F.O."/>
            <person name="Varani A.M."/>
        </authorList>
    </citation>
    <scope>NUCLEOTIDE SEQUENCE</scope>
</reference>
<accession>A0A1Y0B268</accession>
<feature type="region of interest" description="Disordered" evidence="1">
    <location>
        <begin position="38"/>
        <end position="58"/>
    </location>
</feature>
<organism evidence="2">
    <name type="scientific">Utricularia reniformis</name>
    <dbReference type="NCBI Taxonomy" id="192314"/>
    <lineage>
        <taxon>Eukaryota</taxon>
        <taxon>Viridiplantae</taxon>
        <taxon>Streptophyta</taxon>
        <taxon>Embryophyta</taxon>
        <taxon>Tracheophyta</taxon>
        <taxon>Spermatophyta</taxon>
        <taxon>Magnoliopsida</taxon>
        <taxon>eudicotyledons</taxon>
        <taxon>Gunneridae</taxon>
        <taxon>Pentapetalae</taxon>
        <taxon>asterids</taxon>
        <taxon>lamiids</taxon>
        <taxon>Lamiales</taxon>
        <taxon>Lentibulariaceae</taxon>
        <taxon>Utricularia</taxon>
    </lineage>
</organism>
<geneLocation type="mitochondrion" evidence="2"/>
<keyword evidence="2" id="KW-0496">Mitochondrion</keyword>
<sequence length="58" mass="6549">MRSLEPVALTAIQSSIPFLVDRGFNLTFRSLHPPRSEHIKHDKHVCRRTSDSSSSCLS</sequence>
<protein>
    <submittedName>
        <fullName evidence="2">Uncharacterized protein</fullName>
    </submittedName>
</protein>
<dbReference type="EMBL" id="KY774314">
    <property type="protein sequence ID" value="ART31463.1"/>
    <property type="molecule type" value="Genomic_DNA"/>
</dbReference>
<proteinExistence type="predicted"/>